<reference evidence="3" key="1">
    <citation type="journal article" date="2019" name="Int. J. Syst. Evol. Microbiol.">
        <title>The Global Catalogue of Microorganisms (GCM) 10K type strain sequencing project: providing services to taxonomists for standard genome sequencing and annotation.</title>
        <authorList>
            <consortium name="The Broad Institute Genomics Platform"/>
            <consortium name="The Broad Institute Genome Sequencing Center for Infectious Disease"/>
            <person name="Wu L."/>
            <person name="Ma J."/>
        </authorList>
    </citation>
    <scope>NUCLEOTIDE SEQUENCE [LARGE SCALE GENOMIC DNA]</scope>
    <source>
        <strain evidence="3">CGMCC 4.1467</strain>
    </source>
</reference>
<name>A0ABW2L630_9BACT</name>
<protein>
    <recommendedName>
        <fullName evidence="4">Site-specific integrase</fullName>
    </recommendedName>
</protein>
<sequence length="346" mass="40460">MDSYEKRRKELEAANRPLLHAFHEHLFKKRVGKKKSADHVDNLAFFANEYLLNYEELPLAENYDGINFFLGDWFIRKCAWANEASLAEYIDTFRKFYDFLHLDGRIDQARHQELHQLIDDSKATWLRHLRRYNDPSIDIEDVWDDGEFDEPEETEPRGARHFVIMLSGRAAKHFKVRTQTLPKTDELDEESHWMDCWRCELIAEHRPSKTVYFLLTNAETLFSMVIPNSDRRIESLVSYLSQLLAREVARLRPDIQLQEGGTFRIVRGQPRSLIGSQNELLRFTLDLFNTPNPSLETIHKKLNHLPMLTLESIFPDDAFKKQLEAEPPTAPSPSMKIIPFPPPAAN</sequence>
<comment type="caution">
    <text evidence="2">The sequence shown here is derived from an EMBL/GenBank/DDBJ whole genome shotgun (WGS) entry which is preliminary data.</text>
</comment>
<keyword evidence="3" id="KW-1185">Reference proteome</keyword>
<evidence type="ECO:0000313" key="2">
    <source>
        <dbReference type="EMBL" id="MFC7337848.1"/>
    </source>
</evidence>
<evidence type="ECO:0008006" key="4">
    <source>
        <dbReference type="Google" id="ProtNLM"/>
    </source>
</evidence>
<dbReference type="RefSeq" id="WP_379712532.1">
    <property type="nucleotide sequence ID" value="NZ_JBHTBS010000005.1"/>
</dbReference>
<organism evidence="2 3">
    <name type="scientific">Haloferula chungangensis</name>
    <dbReference type="NCBI Taxonomy" id="1048331"/>
    <lineage>
        <taxon>Bacteria</taxon>
        <taxon>Pseudomonadati</taxon>
        <taxon>Verrucomicrobiota</taxon>
        <taxon>Verrucomicrobiia</taxon>
        <taxon>Verrucomicrobiales</taxon>
        <taxon>Verrucomicrobiaceae</taxon>
        <taxon>Haloferula</taxon>
    </lineage>
</organism>
<accession>A0ABW2L630</accession>
<evidence type="ECO:0000313" key="3">
    <source>
        <dbReference type="Proteomes" id="UP001596472"/>
    </source>
</evidence>
<dbReference type="Proteomes" id="UP001596472">
    <property type="component" value="Unassembled WGS sequence"/>
</dbReference>
<feature type="region of interest" description="Disordered" evidence="1">
    <location>
        <begin position="324"/>
        <end position="346"/>
    </location>
</feature>
<proteinExistence type="predicted"/>
<dbReference type="EMBL" id="JBHTBS010000005">
    <property type="protein sequence ID" value="MFC7337848.1"/>
    <property type="molecule type" value="Genomic_DNA"/>
</dbReference>
<gene>
    <name evidence="2" type="ORF">ACFQY0_11720</name>
</gene>
<evidence type="ECO:0000256" key="1">
    <source>
        <dbReference type="SAM" id="MobiDB-lite"/>
    </source>
</evidence>